<dbReference type="InterPro" id="IPR014014">
    <property type="entry name" value="RNA_helicase_DEAD_Q_motif"/>
</dbReference>
<evidence type="ECO:0000256" key="6">
    <source>
        <dbReference type="SAM" id="MobiDB-lite"/>
    </source>
</evidence>
<evidence type="ECO:0000256" key="1">
    <source>
        <dbReference type="ARBA" id="ARBA00022741"/>
    </source>
</evidence>
<keyword evidence="2" id="KW-0378">Hydrolase</keyword>
<feature type="compositionally biased region" description="Basic and acidic residues" evidence="6">
    <location>
        <begin position="126"/>
        <end position="140"/>
    </location>
</feature>
<accession>A0A5D2UMN6</accession>
<feature type="compositionally biased region" description="Polar residues" evidence="6">
    <location>
        <begin position="116"/>
        <end position="125"/>
    </location>
</feature>
<dbReference type="InterPro" id="IPR027417">
    <property type="entry name" value="P-loop_NTPase"/>
</dbReference>
<evidence type="ECO:0000256" key="3">
    <source>
        <dbReference type="ARBA" id="ARBA00022806"/>
    </source>
</evidence>
<dbReference type="Gene3D" id="3.40.50.300">
    <property type="entry name" value="P-loop containing nucleotide triphosphate hydrolases"/>
    <property type="match status" value="1"/>
</dbReference>
<organism evidence="9 10">
    <name type="scientific">Gossypium mustelinum</name>
    <name type="common">Cotton</name>
    <name type="synonym">Gossypium caicoense</name>
    <dbReference type="NCBI Taxonomy" id="34275"/>
    <lineage>
        <taxon>Eukaryota</taxon>
        <taxon>Viridiplantae</taxon>
        <taxon>Streptophyta</taxon>
        <taxon>Embryophyta</taxon>
        <taxon>Tracheophyta</taxon>
        <taxon>Spermatophyta</taxon>
        <taxon>Magnoliopsida</taxon>
        <taxon>eudicotyledons</taxon>
        <taxon>Gunneridae</taxon>
        <taxon>Pentapetalae</taxon>
        <taxon>rosids</taxon>
        <taxon>malvids</taxon>
        <taxon>Malvales</taxon>
        <taxon>Malvaceae</taxon>
        <taxon>Malvoideae</taxon>
        <taxon>Gossypium</taxon>
    </lineage>
</organism>
<dbReference type="PROSITE" id="PS51195">
    <property type="entry name" value="Q_MOTIF"/>
    <property type="match status" value="1"/>
</dbReference>
<dbReference type="InterPro" id="IPR044742">
    <property type="entry name" value="DEAD/DEAH_RhlB"/>
</dbReference>
<evidence type="ECO:0008006" key="11">
    <source>
        <dbReference type="Google" id="ProtNLM"/>
    </source>
</evidence>
<keyword evidence="4" id="KW-0067">ATP-binding</keyword>
<sequence length="444" mass="49760">MSKREINNKARRAQIQLRTLKQVTFEKQKRQQNRRQKTMKRSSKSLADLCNLVVSSKLISSTNPLNPIKPFPLIRPLSSSNTKPTIKTAKLQPSSPKSHRDSLILEKFRQRKLKGNSVSKPTSTVVEKERERDDVDSENDKNKCGATKFVSSFQELGLEADIIGALSEMGIWIPSEIQCVGIPALLDGKSVVLSSESGSGRTLAFLLPLIQLLRRDEALLSVKPKHPRAIVLCSSEEQCDKDFQTARFISHHAKLNSTSEYGYSKSRISENLANDSIGMLVATPSETIQYIEEGSVVPDDIKYLVLDEMDAMFDHGFGSEIHKILNQLKNQQLSKAKDLGLQTVLVTSTITKMLGKQLYPLMEHLEQNNAGKVAAMLLEMDRQEASTWGDSQCYLNRIGSVSITGNRPEYQSREGLEWLICEPLGTVEVPYPTLLSDHQIHRKT</sequence>
<evidence type="ECO:0000313" key="9">
    <source>
        <dbReference type="EMBL" id="TYI77346.1"/>
    </source>
</evidence>
<dbReference type="CDD" id="cd00268">
    <property type="entry name" value="DEADc"/>
    <property type="match status" value="1"/>
</dbReference>
<dbReference type="PROSITE" id="PS51192">
    <property type="entry name" value="HELICASE_ATP_BIND_1"/>
    <property type="match status" value="1"/>
</dbReference>
<evidence type="ECO:0000259" key="8">
    <source>
        <dbReference type="PROSITE" id="PS51195"/>
    </source>
</evidence>
<dbReference type="GO" id="GO:0016787">
    <property type="term" value="F:hydrolase activity"/>
    <property type="evidence" value="ECO:0007669"/>
    <property type="project" value="UniProtKB-KW"/>
</dbReference>
<feature type="domain" description="DEAD-box RNA helicase Q" evidence="8">
    <location>
        <begin position="151"/>
        <end position="179"/>
    </location>
</feature>
<dbReference type="GO" id="GO:0005524">
    <property type="term" value="F:ATP binding"/>
    <property type="evidence" value="ECO:0007669"/>
    <property type="project" value="UniProtKB-KW"/>
</dbReference>
<feature type="compositionally biased region" description="Polar residues" evidence="6">
    <location>
        <begin position="77"/>
        <end position="96"/>
    </location>
</feature>
<dbReference type="InterPro" id="IPR011545">
    <property type="entry name" value="DEAD/DEAH_box_helicase_dom"/>
</dbReference>
<evidence type="ECO:0000259" key="7">
    <source>
        <dbReference type="PROSITE" id="PS51192"/>
    </source>
</evidence>
<dbReference type="SMR" id="A0A5D2UMN6"/>
<feature type="region of interest" description="Disordered" evidence="6">
    <location>
        <begin position="75"/>
        <end position="101"/>
    </location>
</feature>
<reference evidence="9 10" key="1">
    <citation type="submission" date="2019-07" db="EMBL/GenBank/DDBJ databases">
        <title>WGS assembly of Gossypium mustelinum.</title>
        <authorList>
            <person name="Chen Z.J."/>
            <person name="Sreedasyam A."/>
            <person name="Ando A."/>
            <person name="Song Q."/>
            <person name="De L."/>
            <person name="Hulse-Kemp A."/>
            <person name="Ding M."/>
            <person name="Ye W."/>
            <person name="Kirkbride R."/>
            <person name="Jenkins J."/>
            <person name="Plott C."/>
            <person name="Lovell J."/>
            <person name="Lin Y.-M."/>
            <person name="Vaughn R."/>
            <person name="Liu B."/>
            <person name="Li W."/>
            <person name="Simpson S."/>
            <person name="Scheffler B."/>
            <person name="Saski C."/>
            <person name="Grover C."/>
            <person name="Hu G."/>
            <person name="Conover J."/>
            <person name="Carlson J."/>
            <person name="Shu S."/>
            <person name="Boston L."/>
            <person name="Williams M."/>
            <person name="Peterson D."/>
            <person name="Mcgee K."/>
            <person name="Jones D."/>
            <person name="Wendel J."/>
            <person name="Stelly D."/>
            <person name="Grimwood J."/>
            <person name="Schmutz J."/>
        </authorList>
    </citation>
    <scope>NUCLEOTIDE SEQUENCE [LARGE SCALE GENOMIC DNA]</scope>
    <source>
        <strain evidence="9">1408120.09</strain>
    </source>
</reference>
<gene>
    <name evidence="9" type="ORF">E1A91_D06G136300v1</name>
</gene>
<dbReference type="Pfam" id="PF00270">
    <property type="entry name" value="DEAD"/>
    <property type="match status" value="1"/>
</dbReference>
<feature type="short sequence motif" description="Q motif" evidence="5">
    <location>
        <begin position="151"/>
        <end position="179"/>
    </location>
</feature>
<dbReference type="GO" id="GO:0003724">
    <property type="term" value="F:RNA helicase activity"/>
    <property type="evidence" value="ECO:0007669"/>
    <property type="project" value="InterPro"/>
</dbReference>
<dbReference type="SUPFAM" id="SSF63570">
    <property type="entry name" value="PABC (PABP) domain"/>
    <property type="match status" value="1"/>
</dbReference>
<proteinExistence type="predicted"/>
<dbReference type="SMART" id="SM00487">
    <property type="entry name" value="DEXDc"/>
    <property type="match status" value="1"/>
</dbReference>
<dbReference type="SUPFAM" id="SSF52540">
    <property type="entry name" value="P-loop containing nucleoside triphosphate hydrolases"/>
    <property type="match status" value="1"/>
</dbReference>
<evidence type="ECO:0000313" key="10">
    <source>
        <dbReference type="Proteomes" id="UP000323597"/>
    </source>
</evidence>
<dbReference type="InterPro" id="IPR014001">
    <property type="entry name" value="Helicase_ATP-bd"/>
</dbReference>
<dbReference type="EMBL" id="CM017654">
    <property type="protein sequence ID" value="TYI77346.1"/>
    <property type="molecule type" value="Genomic_DNA"/>
</dbReference>
<dbReference type="Proteomes" id="UP000323597">
    <property type="component" value="Chromosome D06"/>
</dbReference>
<dbReference type="InterPro" id="IPR036053">
    <property type="entry name" value="PABP-dom"/>
</dbReference>
<dbReference type="PANTHER" id="PTHR47960">
    <property type="entry name" value="DEAD-BOX ATP-DEPENDENT RNA HELICASE 50"/>
    <property type="match status" value="1"/>
</dbReference>
<feature type="region of interest" description="Disordered" evidence="6">
    <location>
        <begin position="114"/>
        <end position="140"/>
    </location>
</feature>
<feature type="domain" description="Helicase ATP-binding" evidence="7">
    <location>
        <begin position="182"/>
        <end position="368"/>
    </location>
</feature>
<evidence type="ECO:0000256" key="5">
    <source>
        <dbReference type="PROSITE-ProRule" id="PRU00552"/>
    </source>
</evidence>
<protein>
    <recommendedName>
        <fullName evidence="11">Helicase ATP-binding domain-containing protein</fullName>
    </recommendedName>
</protein>
<name>A0A5D2UMN6_GOSMU</name>
<keyword evidence="10" id="KW-1185">Reference proteome</keyword>
<keyword evidence="1" id="KW-0547">Nucleotide-binding</keyword>
<evidence type="ECO:0000256" key="2">
    <source>
        <dbReference type="ARBA" id="ARBA00022801"/>
    </source>
</evidence>
<dbReference type="GO" id="GO:0003723">
    <property type="term" value="F:RNA binding"/>
    <property type="evidence" value="ECO:0007669"/>
    <property type="project" value="InterPro"/>
</dbReference>
<dbReference type="AlphaFoldDB" id="A0A5D2UMN6"/>
<keyword evidence="3" id="KW-0347">Helicase</keyword>
<evidence type="ECO:0000256" key="4">
    <source>
        <dbReference type="ARBA" id="ARBA00022840"/>
    </source>
</evidence>